<name>A0A508TFJ4_9BRAD</name>
<feature type="signal peptide" evidence="2">
    <location>
        <begin position="1"/>
        <end position="24"/>
    </location>
</feature>
<proteinExistence type="predicted"/>
<keyword evidence="4" id="KW-1185">Reference proteome</keyword>
<dbReference type="RefSeq" id="WP_139861908.1">
    <property type="nucleotide sequence ID" value="NZ_CAADFC020000016.1"/>
</dbReference>
<gene>
    <name evidence="3" type="ORF">CI1B_48710</name>
</gene>
<keyword evidence="2" id="KW-0732">Signal</keyword>
<dbReference type="OrthoDB" id="8240231at2"/>
<sequence>MNQKIKFLSLVAASVMATTAGAYAQGYYGSSWDQEYAYSGPRYYTAQPDVMYQPAPGYYGAYNGTRHPTPSSTQGDVGPSGNNNGTLTGVYRRW</sequence>
<evidence type="ECO:0000256" key="1">
    <source>
        <dbReference type="SAM" id="MobiDB-lite"/>
    </source>
</evidence>
<accession>A0A508TFJ4</accession>
<reference evidence="3" key="1">
    <citation type="submission" date="2019-02" db="EMBL/GenBank/DDBJ databases">
        <authorList>
            <person name="Pothier F.J."/>
        </authorList>
    </citation>
    <scope>NUCLEOTIDE SEQUENCE</scope>
    <source>
        <strain evidence="3">CI-1B</strain>
    </source>
</reference>
<dbReference type="AlphaFoldDB" id="A0A508TFJ4"/>
<evidence type="ECO:0000313" key="3">
    <source>
        <dbReference type="EMBL" id="VIO73266.1"/>
    </source>
</evidence>
<evidence type="ECO:0000256" key="2">
    <source>
        <dbReference type="SAM" id="SignalP"/>
    </source>
</evidence>
<feature type="chain" id="PRO_5021324677" evidence="2">
    <location>
        <begin position="25"/>
        <end position="94"/>
    </location>
</feature>
<dbReference type="Proteomes" id="UP000328092">
    <property type="component" value="Unassembled WGS sequence"/>
</dbReference>
<dbReference type="EMBL" id="CAADFC020000016">
    <property type="protein sequence ID" value="VIO73266.1"/>
    <property type="molecule type" value="Genomic_DNA"/>
</dbReference>
<organism evidence="3 4">
    <name type="scientific">Bradyrhizobium ivorense</name>
    <dbReference type="NCBI Taxonomy" id="2511166"/>
    <lineage>
        <taxon>Bacteria</taxon>
        <taxon>Pseudomonadati</taxon>
        <taxon>Pseudomonadota</taxon>
        <taxon>Alphaproteobacteria</taxon>
        <taxon>Hyphomicrobiales</taxon>
        <taxon>Nitrobacteraceae</taxon>
        <taxon>Bradyrhizobium</taxon>
    </lineage>
</organism>
<comment type="caution">
    <text evidence="3">The sequence shown here is derived from an EMBL/GenBank/DDBJ whole genome shotgun (WGS) entry which is preliminary data.</text>
</comment>
<evidence type="ECO:0000313" key="4">
    <source>
        <dbReference type="Proteomes" id="UP000328092"/>
    </source>
</evidence>
<feature type="compositionally biased region" description="Polar residues" evidence="1">
    <location>
        <begin position="66"/>
        <end position="87"/>
    </location>
</feature>
<feature type="region of interest" description="Disordered" evidence="1">
    <location>
        <begin position="62"/>
        <end position="94"/>
    </location>
</feature>
<protein>
    <submittedName>
        <fullName evidence="3">Uncharacterized protein</fullName>
    </submittedName>
</protein>